<sequence length="88" mass="9462">MALDSLLVVGGGGVLGGSFTPKACGPGDLTPLLLHQRGVEAGRAAKTYSLTVYQVLMHNMHCCITQAGDRRLRNRLRGFMQQKTVHIA</sequence>
<evidence type="ECO:0000313" key="2">
    <source>
        <dbReference type="Proteomes" id="UP000076532"/>
    </source>
</evidence>
<name>A0A166QXG0_9AGAM</name>
<dbReference type="Proteomes" id="UP000076532">
    <property type="component" value="Unassembled WGS sequence"/>
</dbReference>
<dbReference type="EMBL" id="KV417507">
    <property type="protein sequence ID" value="KZP27663.1"/>
    <property type="molecule type" value="Genomic_DNA"/>
</dbReference>
<reference evidence="1 2" key="1">
    <citation type="journal article" date="2016" name="Mol. Biol. Evol.">
        <title>Comparative Genomics of Early-Diverging Mushroom-Forming Fungi Provides Insights into the Origins of Lignocellulose Decay Capabilities.</title>
        <authorList>
            <person name="Nagy L.G."/>
            <person name="Riley R."/>
            <person name="Tritt A."/>
            <person name="Adam C."/>
            <person name="Daum C."/>
            <person name="Floudas D."/>
            <person name="Sun H."/>
            <person name="Yadav J.S."/>
            <person name="Pangilinan J."/>
            <person name="Larsson K.H."/>
            <person name="Matsuura K."/>
            <person name="Barry K."/>
            <person name="Labutti K."/>
            <person name="Kuo R."/>
            <person name="Ohm R.A."/>
            <person name="Bhattacharya S.S."/>
            <person name="Shirouzu T."/>
            <person name="Yoshinaga Y."/>
            <person name="Martin F.M."/>
            <person name="Grigoriev I.V."/>
            <person name="Hibbett D.S."/>
        </authorList>
    </citation>
    <scope>NUCLEOTIDE SEQUENCE [LARGE SCALE GENOMIC DNA]</scope>
    <source>
        <strain evidence="1 2">CBS 109695</strain>
    </source>
</reference>
<accession>A0A166QXG0</accession>
<proteinExistence type="predicted"/>
<gene>
    <name evidence="1" type="ORF">FIBSPDRAFT_291459</name>
</gene>
<dbReference type="AlphaFoldDB" id="A0A166QXG0"/>
<keyword evidence="2" id="KW-1185">Reference proteome</keyword>
<protein>
    <submittedName>
        <fullName evidence="1">Uncharacterized protein</fullName>
    </submittedName>
</protein>
<evidence type="ECO:0000313" key="1">
    <source>
        <dbReference type="EMBL" id="KZP27663.1"/>
    </source>
</evidence>
<organism evidence="1 2">
    <name type="scientific">Athelia psychrophila</name>
    <dbReference type="NCBI Taxonomy" id="1759441"/>
    <lineage>
        <taxon>Eukaryota</taxon>
        <taxon>Fungi</taxon>
        <taxon>Dikarya</taxon>
        <taxon>Basidiomycota</taxon>
        <taxon>Agaricomycotina</taxon>
        <taxon>Agaricomycetes</taxon>
        <taxon>Agaricomycetidae</taxon>
        <taxon>Atheliales</taxon>
        <taxon>Atheliaceae</taxon>
        <taxon>Athelia</taxon>
    </lineage>
</organism>